<reference evidence="2" key="1">
    <citation type="journal article" date="2015" name="Genome Announc.">
        <title>Draft Genome Sequence of Tolypothrix boutellei Strain VB521301.</title>
        <authorList>
            <person name="Chandrababunaidu M.M."/>
            <person name="Singh D."/>
            <person name="Sen D."/>
            <person name="Bhan S."/>
            <person name="Das S."/>
            <person name="Gupta A."/>
            <person name="Adhikary S.P."/>
            <person name="Tripathy S."/>
        </authorList>
    </citation>
    <scope>NUCLEOTIDE SEQUENCE</scope>
    <source>
        <strain evidence="2">VB521301</strain>
    </source>
</reference>
<dbReference type="AlphaFoldDB" id="A0A8S9SVT0"/>
<proteinExistence type="predicted"/>
<accession>A0A8S9SVT0</accession>
<keyword evidence="1" id="KW-0472">Membrane</keyword>
<dbReference type="PANTHER" id="PTHR33645">
    <property type="entry name" value="AMINOPEPTIDASE (DUF3754)"/>
    <property type="match status" value="1"/>
</dbReference>
<dbReference type="RefSeq" id="WP_038082876.1">
    <property type="nucleotide sequence ID" value="NZ_JHEG04000001.1"/>
</dbReference>
<comment type="caution">
    <text evidence="2">The sequence shown here is derived from an EMBL/GenBank/DDBJ whole genome shotgun (WGS) entry which is preliminary data.</text>
</comment>
<evidence type="ECO:0000313" key="2">
    <source>
        <dbReference type="EMBL" id="KAF3884320.1"/>
    </source>
</evidence>
<dbReference type="EMBL" id="JHEG04000001">
    <property type="protein sequence ID" value="KAF3884320.1"/>
    <property type="molecule type" value="Genomic_DNA"/>
</dbReference>
<name>A0A8S9SVT0_9CYAN</name>
<keyword evidence="1" id="KW-0812">Transmembrane</keyword>
<protein>
    <submittedName>
        <fullName evidence="2">DUF3754 domain-containing protein</fullName>
    </submittedName>
</protein>
<reference evidence="2" key="2">
    <citation type="submission" date="2019-11" db="EMBL/GenBank/DDBJ databases">
        <title>Improved Assembly of Tolypothrix boutellei genome.</title>
        <authorList>
            <person name="Sarangi A.N."/>
            <person name="Mukherjee M."/>
            <person name="Ghosh S."/>
            <person name="Singh D."/>
            <person name="Das A."/>
            <person name="Kant S."/>
            <person name="Prusty A."/>
            <person name="Tripathy S."/>
        </authorList>
    </citation>
    <scope>NUCLEOTIDE SEQUENCE</scope>
    <source>
        <strain evidence="2">VB521301</strain>
    </source>
</reference>
<dbReference type="InterPro" id="IPR022227">
    <property type="entry name" value="DUF3754"/>
</dbReference>
<evidence type="ECO:0000256" key="1">
    <source>
        <dbReference type="SAM" id="Phobius"/>
    </source>
</evidence>
<feature type="transmembrane region" description="Helical" evidence="1">
    <location>
        <begin position="277"/>
        <end position="297"/>
    </location>
</feature>
<dbReference type="Proteomes" id="UP000029738">
    <property type="component" value="Unassembled WGS sequence"/>
</dbReference>
<dbReference type="PANTHER" id="PTHR33645:SF11">
    <property type="entry name" value="AMINOPEPTIDASE (DUF3754)"/>
    <property type="match status" value="1"/>
</dbReference>
<feature type="transmembrane region" description="Helical" evidence="1">
    <location>
        <begin position="246"/>
        <end position="270"/>
    </location>
</feature>
<keyword evidence="3" id="KW-1185">Reference proteome</keyword>
<organism evidence="2 3">
    <name type="scientific">Tolypothrix bouteillei VB521301</name>
    <dbReference type="NCBI Taxonomy" id="1479485"/>
    <lineage>
        <taxon>Bacteria</taxon>
        <taxon>Bacillati</taxon>
        <taxon>Cyanobacteriota</taxon>
        <taxon>Cyanophyceae</taxon>
        <taxon>Nostocales</taxon>
        <taxon>Tolypothrichaceae</taxon>
        <taxon>Tolypothrix</taxon>
    </lineage>
</organism>
<evidence type="ECO:0000313" key="3">
    <source>
        <dbReference type="Proteomes" id="UP000029738"/>
    </source>
</evidence>
<sequence>MTVNENKEAFIPYRRTDIIELCLQDGQLDAADVEKFKDFCQILSAYYHFRFHKTLEIIKDNYVPFNPSADVQSLTQPSFDRYDAMESKVVEAFHYILERANYIPLPESIVQQALDKKSLIDLKTQVDFADFERFYCYYQGDTSNKIFLKKFFFWQREKNIETFERIVLLIKFKEMAYFRKKKLKVEELSFTPGKMYVYFYKNIPKLDIDLLFPNVVTSMTWKDRLLFGIPAIGAAIPLLLKALPNLLLLVAAILLIFNATSLLEALGLVVEQYKSQTVMPILLAALSLAIALGGFAFQQYNNYKNKKIKFQKDVTDTLFFKNLATNISVFQMLLDIAEEQECKEIILVYYHLLTSPTPLTPQQLDSRIERWMERKAGIEINFDIHGPLNNLEEIRGKILGNSKEIDNLSEIPMLTYDNQGFCHVLSLDEAKAVIDYVWDNAFQYNGIALS</sequence>
<keyword evidence="1" id="KW-1133">Transmembrane helix</keyword>
<gene>
    <name evidence="2" type="ORF">DA73_0400001575</name>
</gene>
<dbReference type="Pfam" id="PF12576">
    <property type="entry name" value="DUF3754"/>
    <property type="match status" value="1"/>
</dbReference>